<proteinExistence type="predicted"/>
<dbReference type="AlphaFoldDB" id="A0A6A6B2B8"/>
<reference evidence="1" key="1">
    <citation type="journal article" date="2020" name="Stud. Mycol.">
        <title>101 Dothideomycetes genomes: a test case for predicting lifestyles and emergence of pathogens.</title>
        <authorList>
            <person name="Haridas S."/>
            <person name="Albert R."/>
            <person name="Binder M."/>
            <person name="Bloem J."/>
            <person name="Labutti K."/>
            <person name="Salamov A."/>
            <person name="Andreopoulos B."/>
            <person name="Baker S."/>
            <person name="Barry K."/>
            <person name="Bills G."/>
            <person name="Bluhm B."/>
            <person name="Cannon C."/>
            <person name="Castanera R."/>
            <person name="Culley D."/>
            <person name="Daum C."/>
            <person name="Ezra D."/>
            <person name="Gonzalez J."/>
            <person name="Henrissat B."/>
            <person name="Kuo A."/>
            <person name="Liang C."/>
            <person name="Lipzen A."/>
            <person name="Lutzoni F."/>
            <person name="Magnuson J."/>
            <person name="Mondo S."/>
            <person name="Nolan M."/>
            <person name="Ohm R."/>
            <person name="Pangilinan J."/>
            <person name="Park H.-J."/>
            <person name="Ramirez L."/>
            <person name="Alfaro M."/>
            <person name="Sun H."/>
            <person name="Tritt A."/>
            <person name="Yoshinaga Y."/>
            <person name="Zwiers L.-H."/>
            <person name="Turgeon B."/>
            <person name="Goodwin S."/>
            <person name="Spatafora J."/>
            <person name="Crous P."/>
            <person name="Grigoriev I."/>
        </authorList>
    </citation>
    <scope>NUCLEOTIDE SEQUENCE</scope>
    <source>
        <strain evidence="1">CBS 121167</strain>
    </source>
</reference>
<dbReference type="Proteomes" id="UP000799438">
    <property type="component" value="Unassembled WGS sequence"/>
</dbReference>
<evidence type="ECO:0000313" key="1">
    <source>
        <dbReference type="EMBL" id="KAF2137405.1"/>
    </source>
</evidence>
<dbReference type="GeneID" id="54302542"/>
<name>A0A6A6B2B8_9PEZI</name>
<accession>A0A6A6B2B8</accession>
<dbReference type="OrthoDB" id="5383967at2759"/>
<sequence length="443" mass="49161">MAISRYRRCGPVSQYENQKAEDWQSSNTDQWLSTWVDGHSEDVSSNPYGFAGAFGKWAIGNPDWSCRDDGSASSCDLDLCDNRVLNERGDDIRPTYYVLESINRLHSYFNGISQAFQVSAIASSLRKESWSKTFYQPKDDSKSIDALKTVLNGLTTVVGIGAAFADDTFDKDAELGSVLANVVVESMKDFTHANNELVAGKDYASTGDIKTYLSGGTFVDFPGVDKNAVIDVMNAFLLGHAINQLWRQQKVFILGGGKCGDGEGIGSGPQDYSICRDGKAWYLYYWHEGKKPVLTSKQWGYVTMPPGADKLGSDDFTGITISDIISSSVDAYNVAEYNYDSEKAAERVNEALRDGWRNPGKQGPSWEGTFTIPVCDVGSAVGQDWKWKEFILEEYDEDARPVWCGPICSNDWEKTKRFINAANMDGFESPKHLCVDEGVDIYY</sequence>
<protein>
    <submittedName>
        <fullName evidence="1">Uncharacterized protein</fullName>
    </submittedName>
</protein>
<evidence type="ECO:0000313" key="2">
    <source>
        <dbReference type="Proteomes" id="UP000799438"/>
    </source>
</evidence>
<dbReference type="RefSeq" id="XP_033393121.1">
    <property type="nucleotide sequence ID" value="XM_033545046.1"/>
</dbReference>
<keyword evidence="2" id="KW-1185">Reference proteome</keyword>
<gene>
    <name evidence="1" type="ORF">K452DRAFT_329273</name>
</gene>
<organism evidence="1 2">
    <name type="scientific">Aplosporella prunicola CBS 121167</name>
    <dbReference type="NCBI Taxonomy" id="1176127"/>
    <lineage>
        <taxon>Eukaryota</taxon>
        <taxon>Fungi</taxon>
        <taxon>Dikarya</taxon>
        <taxon>Ascomycota</taxon>
        <taxon>Pezizomycotina</taxon>
        <taxon>Dothideomycetes</taxon>
        <taxon>Dothideomycetes incertae sedis</taxon>
        <taxon>Botryosphaeriales</taxon>
        <taxon>Aplosporellaceae</taxon>
        <taxon>Aplosporella</taxon>
    </lineage>
</organism>
<dbReference type="EMBL" id="ML995503">
    <property type="protein sequence ID" value="KAF2137405.1"/>
    <property type="molecule type" value="Genomic_DNA"/>
</dbReference>